<proteinExistence type="predicted"/>
<evidence type="ECO:0000313" key="3">
    <source>
        <dbReference type="Proteomes" id="UP000235145"/>
    </source>
</evidence>
<keyword evidence="1" id="KW-1133">Transmembrane helix</keyword>
<gene>
    <name evidence="2" type="ORF">LSAT_V11C600330630</name>
</gene>
<dbReference type="AlphaFoldDB" id="A0A9R1V8I9"/>
<feature type="transmembrane region" description="Helical" evidence="1">
    <location>
        <begin position="195"/>
        <end position="213"/>
    </location>
</feature>
<reference evidence="2 3" key="1">
    <citation type="journal article" date="2017" name="Nat. Commun.">
        <title>Genome assembly with in vitro proximity ligation data and whole-genome triplication in lettuce.</title>
        <authorList>
            <person name="Reyes-Chin-Wo S."/>
            <person name="Wang Z."/>
            <person name="Yang X."/>
            <person name="Kozik A."/>
            <person name="Arikit S."/>
            <person name="Song C."/>
            <person name="Xia L."/>
            <person name="Froenicke L."/>
            <person name="Lavelle D.O."/>
            <person name="Truco M.J."/>
            <person name="Xia R."/>
            <person name="Zhu S."/>
            <person name="Xu C."/>
            <person name="Xu H."/>
            <person name="Xu X."/>
            <person name="Cox K."/>
            <person name="Korf I."/>
            <person name="Meyers B.C."/>
            <person name="Michelmore R.W."/>
        </authorList>
    </citation>
    <scope>NUCLEOTIDE SEQUENCE [LARGE SCALE GENOMIC DNA]</scope>
    <source>
        <strain evidence="3">cv. Salinas</strain>
        <tissue evidence="2">Seedlings</tissue>
    </source>
</reference>
<keyword evidence="1" id="KW-0472">Membrane</keyword>
<dbReference type="Proteomes" id="UP000235145">
    <property type="component" value="Unassembled WGS sequence"/>
</dbReference>
<comment type="caution">
    <text evidence="2">The sequence shown here is derived from an EMBL/GenBank/DDBJ whole genome shotgun (WGS) entry which is preliminary data.</text>
</comment>
<keyword evidence="3" id="KW-1185">Reference proteome</keyword>
<evidence type="ECO:0000313" key="2">
    <source>
        <dbReference type="EMBL" id="KAJ0201358.1"/>
    </source>
</evidence>
<accession>A0A9R1V8I9</accession>
<keyword evidence="1" id="KW-0812">Transmembrane</keyword>
<dbReference type="EMBL" id="NBSK02000006">
    <property type="protein sequence ID" value="KAJ0201358.1"/>
    <property type="molecule type" value="Genomic_DNA"/>
</dbReference>
<evidence type="ECO:0000256" key="1">
    <source>
        <dbReference type="SAM" id="Phobius"/>
    </source>
</evidence>
<sequence>MPCVLGDPPRSNTHTSTLSVHSCTPYVPVYHSSLYQGPIWTIAQRLRFTRYTWGFGCYTVDLEELLFPVGNYPVCFVRKAFCLITSLRFGDYFHPGSSFTAFRECVFPFVPLSRSTSMDNLTNVFNNSLHQLRNQVMDFSGNTRDSQLLMNIWHSSLICKSLTGLTLRTVFYKIEDHLNPNSARISSGHTYTLQGFVYAVKLFVILILLILIFETFPNSSIVGSPTSGVIPRAVAYPRTRRLHAPDCERILDVTIIKACF</sequence>
<name>A0A9R1V8I9_LACSA</name>
<organism evidence="2 3">
    <name type="scientific">Lactuca sativa</name>
    <name type="common">Garden lettuce</name>
    <dbReference type="NCBI Taxonomy" id="4236"/>
    <lineage>
        <taxon>Eukaryota</taxon>
        <taxon>Viridiplantae</taxon>
        <taxon>Streptophyta</taxon>
        <taxon>Embryophyta</taxon>
        <taxon>Tracheophyta</taxon>
        <taxon>Spermatophyta</taxon>
        <taxon>Magnoliopsida</taxon>
        <taxon>eudicotyledons</taxon>
        <taxon>Gunneridae</taxon>
        <taxon>Pentapetalae</taxon>
        <taxon>asterids</taxon>
        <taxon>campanulids</taxon>
        <taxon>Asterales</taxon>
        <taxon>Asteraceae</taxon>
        <taxon>Cichorioideae</taxon>
        <taxon>Cichorieae</taxon>
        <taxon>Lactucinae</taxon>
        <taxon>Lactuca</taxon>
    </lineage>
</organism>
<protein>
    <submittedName>
        <fullName evidence="2">Uncharacterized protein</fullName>
    </submittedName>
</protein>